<keyword evidence="5" id="KW-1185">Reference proteome</keyword>
<dbReference type="Proteomes" id="UP001596139">
    <property type="component" value="Unassembled WGS sequence"/>
</dbReference>
<gene>
    <name evidence="4" type="ORF">ACFP4F_16195</name>
</gene>
<dbReference type="EMBL" id="JBHSPX010000004">
    <property type="protein sequence ID" value="MFC6064080.1"/>
    <property type="molecule type" value="Genomic_DNA"/>
</dbReference>
<proteinExistence type="inferred from homology"/>
<dbReference type="Pfam" id="PF01648">
    <property type="entry name" value="ACPS"/>
    <property type="match status" value="1"/>
</dbReference>
<evidence type="ECO:0000313" key="5">
    <source>
        <dbReference type="Proteomes" id="UP001596139"/>
    </source>
</evidence>
<accession>A0ABW1MJZ8</accession>
<sequence>MEAFVWSVRLPASASERDVALLDAAECRRADRYRRTEDRASFVTGRAALRRVLAEHLKTEADRIVLGRHSCPGCGSDDHGPPRVAFPPTQLSFSFSRSEQQALVAVVPAGAVGADVEVLRPLDVQETAAQCLSPVEAAYVRGLPPGEQLQAFYRAWVRKEAVTKAIGVGITMDLRTVDVSPDRKGPVTVQCGTGKGPRLWTVTDVEVLPGTMAALALPSTRRQPSIHARCLALLEG</sequence>
<dbReference type="RefSeq" id="WP_245659261.1">
    <property type="nucleotide sequence ID" value="NZ_JBHSPX010000004.1"/>
</dbReference>
<comment type="caution">
    <text evidence="4">The sequence shown here is derived from an EMBL/GenBank/DDBJ whole genome shotgun (WGS) entry which is preliminary data.</text>
</comment>
<dbReference type="InterPro" id="IPR050559">
    <property type="entry name" value="P-Pant_transferase_sf"/>
</dbReference>
<dbReference type="PANTHER" id="PTHR12215:SF10">
    <property type="entry name" value="L-AMINOADIPATE-SEMIALDEHYDE DEHYDROGENASE-PHOSPHOPANTETHEINYL TRANSFERASE"/>
    <property type="match status" value="1"/>
</dbReference>
<dbReference type="InterPro" id="IPR008278">
    <property type="entry name" value="4-PPantetheinyl_Trfase_dom"/>
</dbReference>
<organism evidence="4 5">
    <name type="scientific">Streptomyces ochraceiscleroticus</name>
    <dbReference type="NCBI Taxonomy" id="47761"/>
    <lineage>
        <taxon>Bacteria</taxon>
        <taxon>Bacillati</taxon>
        <taxon>Actinomycetota</taxon>
        <taxon>Actinomycetes</taxon>
        <taxon>Kitasatosporales</taxon>
        <taxon>Streptomycetaceae</taxon>
        <taxon>Streptomyces</taxon>
    </lineage>
</organism>
<dbReference type="GO" id="GO:0016740">
    <property type="term" value="F:transferase activity"/>
    <property type="evidence" value="ECO:0007669"/>
    <property type="project" value="UniProtKB-KW"/>
</dbReference>
<evidence type="ECO:0000256" key="2">
    <source>
        <dbReference type="ARBA" id="ARBA00022679"/>
    </source>
</evidence>
<evidence type="ECO:0000313" key="4">
    <source>
        <dbReference type="EMBL" id="MFC6064080.1"/>
    </source>
</evidence>
<evidence type="ECO:0000259" key="3">
    <source>
        <dbReference type="Pfam" id="PF01648"/>
    </source>
</evidence>
<reference evidence="5" key="1">
    <citation type="journal article" date="2019" name="Int. J. Syst. Evol. Microbiol.">
        <title>The Global Catalogue of Microorganisms (GCM) 10K type strain sequencing project: providing services to taxonomists for standard genome sequencing and annotation.</title>
        <authorList>
            <consortium name="The Broad Institute Genomics Platform"/>
            <consortium name="The Broad Institute Genome Sequencing Center for Infectious Disease"/>
            <person name="Wu L."/>
            <person name="Ma J."/>
        </authorList>
    </citation>
    <scope>NUCLEOTIDE SEQUENCE [LARGE SCALE GENOMIC DNA]</scope>
    <source>
        <strain evidence="5">CGMCC 1.15180</strain>
    </source>
</reference>
<feature type="domain" description="4'-phosphopantetheinyl transferase" evidence="3">
    <location>
        <begin position="111"/>
        <end position="203"/>
    </location>
</feature>
<name>A0ABW1MJZ8_9ACTN</name>
<keyword evidence="2 4" id="KW-0808">Transferase</keyword>
<comment type="similarity">
    <text evidence="1">Belongs to the P-Pant transferase superfamily. Gsp/Sfp/HetI/AcpT family.</text>
</comment>
<dbReference type="Gene3D" id="3.90.470.20">
    <property type="entry name" value="4'-phosphopantetheinyl transferase domain"/>
    <property type="match status" value="2"/>
</dbReference>
<dbReference type="InterPro" id="IPR037143">
    <property type="entry name" value="4-PPantetheinyl_Trfase_dom_sf"/>
</dbReference>
<dbReference type="PANTHER" id="PTHR12215">
    <property type="entry name" value="PHOSPHOPANTETHEINE TRANSFERASE"/>
    <property type="match status" value="1"/>
</dbReference>
<evidence type="ECO:0000256" key="1">
    <source>
        <dbReference type="ARBA" id="ARBA00010990"/>
    </source>
</evidence>
<dbReference type="SUPFAM" id="SSF56214">
    <property type="entry name" value="4'-phosphopantetheinyl transferase"/>
    <property type="match status" value="2"/>
</dbReference>
<protein>
    <submittedName>
        <fullName evidence="4">4'-phosphopantetheinyl transferase family protein</fullName>
    </submittedName>
</protein>